<dbReference type="PANTHER" id="PTHR46112">
    <property type="entry name" value="AMINOPEPTIDASE"/>
    <property type="match status" value="1"/>
</dbReference>
<dbReference type="CDD" id="cd01092">
    <property type="entry name" value="APP-like"/>
    <property type="match status" value="1"/>
</dbReference>
<dbReference type="Proteomes" id="UP000237752">
    <property type="component" value="Unassembled WGS sequence"/>
</dbReference>
<evidence type="ECO:0000259" key="4">
    <source>
        <dbReference type="Pfam" id="PF00557"/>
    </source>
</evidence>
<proteinExistence type="inferred from homology"/>
<dbReference type="SUPFAM" id="SSF55920">
    <property type="entry name" value="Creatinase/aminopeptidase"/>
    <property type="match status" value="1"/>
</dbReference>
<protein>
    <submittedName>
        <fullName evidence="6">Xaa-Pro dipeptidase</fullName>
    </submittedName>
</protein>
<dbReference type="InterPro" id="IPR050659">
    <property type="entry name" value="Peptidase_M24B"/>
</dbReference>
<dbReference type="PROSITE" id="PS00491">
    <property type="entry name" value="PROLINE_PEPTIDASE"/>
    <property type="match status" value="1"/>
</dbReference>
<evidence type="ECO:0000256" key="3">
    <source>
        <dbReference type="RuleBase" id="RU000590"/>
    </source>
</evidence>
<gene>
    <name evidence="6" type="ORF">CLV47_11568</name>
</gene>
<comment type="caution">
    <text evidence="6">The sequence shown here is derived from an EMBL/GenBank/DDBJ whole genome shotgun (WGS) entry which is preliminary data.</text>
</comment>
<dbReference type="Gene3D" id="3.90.230.10">
    <property type="entry name" value="Creatinase/methionine aminopeptidase superfamily"/>
    <property type="match status" value="1"/>
</dbReference>
<dbReference type="SUPFAM" id="SSF53092">
    <property type="entry name" value="Creatinase/prolidase N-terminal domain"/>
    <property type="match status" value="1"/>
</dbReference>
<evidence type="ECO:0000256" key="1">
    <source>
        <dbReference type="ARBA" id="ARBA00022723"/>
    </source>
</evidence>
<dbReference type="GO" id="GO:0046872">
    <property type="term" value="F:metal ion binding"/>
    <property type="evidence" value="ECO:0007669"/>
    <property type="project" value="UniProtKB-KW"/>
</dbReference>
<name>A0A2T0ZWC2_9ACTN</name>
<feature type="domain" description="Creatinase N-terminal" evidence="5">
    <location>
        <begin position="8"/>
        <end position="133"/>
    </location>
</feature>
<organism evidence="6 7">
    <name type="scientific">Antricoccus suffuscus</name>
    <dbReference type="NCBI Taxonomy" id="1629062"/>
    <lineage>
        <taxon>Bacteria</taxon>
        <taxon>Bacillati</taxon>
        <taxon>Actinomycetota</taxon>
        <taxon>Actinomycetes</taxon>
        <taxon>Geodermatophilales</taxon>
        <taxon>Antricoccaceae</taxon>
        <taxon>Antricoccus</taxon>
    </lineage>
</organism>
<dbReference type="RefSeq" id="WP_106350059.1">
    <property type="nucleotide sequence ID" value="NZ_PVUE01000015.1"/>
</dbReference>
<feature type="domain" description="Peptidase M24" evidence="4">
    <location>
        <begin position="140"/>
        <end position="343"/>
    </location>
</feature>
<dbReference type="GO" id="GO:0016787">
    <property type="term" value="F:hydrolase activity"/>
    <property type="evidence" value="ECO:0007669"/>
    <property type="project" value="UniProtKB-KW"/>
</dbReference>
<evidence type="ECO:0000313" key="6">
    <source>
        <dbReference type="EMBL" id="PRZ40640.1"/>
    </source>
</evidence>
<sequence length="368" mass="39781">MPESHARRREALRSVLRERAVDAALVTNLINVRYLTGFTGSNAALLIGTEPSMDVFSTDGRYVTQSEAEVPDLPLHVGRASATALLERAEATAHKIAYETHVVSVDDARRLQDSAPKLEFVSIDSAVEDLRAIKDDQEIELLRQAAAIADQALAQMIEAGGIIAGRTEREIALELDFRMLRLGAEEVSFESIVATGPNSAIPHHSPTDRLLASGDLIKLDFGATYLGYHSDMTRTYAVGRIADWQREIYELVAQSQAAGSEALEIGKTGKDIDTVSREIITAAGYGDTFAHSLGHGVGLEVHEAPNLSQLAETKLADRVCVTVEPGVYLPGRGGVRIEDTLVLHHDAAAPRATRTDLLTTTSKELVVL</sequence>
<dbReference type="AlphaFoldDB" id="A0A2T0ZWC2"/>
<dbReference type="Pfam" id="PF01321">
    <property type="entry name" value="Creatinase_N"/>
    <property type="match status" value="1"/>
</dbReference>
<reference evidence="6 7" key="1">
    <citation type="submission" date="2018-03" db="EMBL/GenBank/DDBJ databases">
        <title>Genomic Encyclopedia of Archaeal and Bacterial Type Strains, Phase II (KMG-II): from individual species to whole genera.</title>
        <authorList>
            <person name="Goeker M."/>
        </authorList>
    </citation>
    <scope>NUCLEOTIDE SEQUENCE [LARGE SCALE GENOMIC DNA]</scope>
    <source>
        <strain evidence="6 7">DSM 100065</strain>
    </source>
</reference>
<keyword evidence="1 3" id="KW-0479">Metal-binding</keyword>
<dbReference type="InterPro" id="IPR000994">
    <property type="entry name" value="Pept_M24"/>
</dbReference>
<dbReference type="Gene3D" id="3.40.350.10">
    <property type="entry name" value="Creatinase/prolidase N-terminal domain"/>
    <property type="match status" value="1"/>
</dbReference>
<evidence type="ECO:0000313" key="7">
    <source>
        <dbReference type="Proteomes" id="UP000237752"/>
    </source>
</evidence>
<dbReference type="Pfam" id="PF00557">
    <property type="entry name" value="Peptidase_M24"/>
    <property type="match status" value="1"/>
</dbReference>
<evidence type="ECO:0000259" key="5">
    <source>
        <dbReference type="Pfam" id="PF01321"/>
    </source>
</evidence>
<dbReference type="PANTHER" id="PTHR46112:SF8">
    <property type="entry name" value="CYTOPLASMIC PEPTIDASE PEPQ-RELATED"/>
    <property type="match status" value="1"/>
</dbReference>
<keyword evidence="2" id="KW-0378">Hydrolase</keyword>
<dbReference type="InterPro" id="IPR029149">
    <property type="entry name" value="Creatin/AminoP/Spt16_N"/>
</dbReference>
<dbReference type="InterPro" id="IPR000587">
    <property type="entry name" value="Creatinase_N"/>
</dbReference>
<keyword evidence="7" id="KW-1185">Reference proteome</keyword>
<accession>A0A2T0ZWC2</accession>
<dbReference type="EMBL" id="PVUE01000015">
    <property type="protein sequence ID" value="PRZ40640.1"/>
    <property type="molecule type" value="Genomic_DNA"/>
</dbReference>
<dbReference type="InterPro" id="IPR001131">
    <property type="entry name" value="Peptidase_M24B_aminopep-P_CS"/>
</dbReference>
<evidence type="ECO:0000256" key="2">
    <source>
        <dbReference type="ARBA" id="ARBA00022801"/>
    </source>
</evidence>
<dbReference type="InterPro" id="IPR036005">
    <property type="entry name" value="Creatinase/aminopeptidase-like"/>
</dbReference>
<comment type="similarity">
    <text evidence="3">Belongs to the peptidase M24B family.</text>
</comment>
<dbReference type="OrthoDB" id="9806388at2"/>